<name>A0A844BC33_9BURK</name>
<dbReference type="RefSeq" id="WP_153585359.1">
    <property type="nucleotide sequence ID" value="NZ_WJBU01000010.1"/>
</dbReference>
<evidence type="ECO:0000313" key="1">
    <source>
        <dbReference type="EMBL" id="MRD48061.1"/>
    </source>
</evidence>
<sequence>MFQLQVGLDMSPEWSFMELALCLAETPYKPLDYANPKIATQALFASNAVLAKAARGVP</sequence>
<gene>
    <name evidence="1" type="ORF">GHT07_12285</name>
</gene>
<dbReference type="Proteomes" id="UP000487350">
    <property type="component" value="Unassembled WGS sequence"/>
</dbReference>
<evidence type="ECO:0000313" key="2">
    <source>
        <dbReference type="Proteomes" id="UP000487350"/>
    </source>
</evidence>
<reference evidence="1 2" key="1">
    <citation type="submission" date="2019-11" db="EMBL/GenBank/DDBJ databases">
        <title>Caenimonas koreensis gen. nov., sp. nov., isolated from activated sludge.</title>
        <authorList>
            <person name="Seung H.R."/>
        </authorList>
    </citation>
    <scope>NUCLEOTIDE SEQUENCE [LARGE SCALE GENOMIC DNA]</scope>
    <source>
        <strain evidence="1 2">EMB320</strain>
    </source>
</reference>
<protein>
    <submittedName>
        <fullName evidence="1">Uncharacterized protein</fullName>
    </submittedName>
</protein>
<dbReference type="EMBL" id="WJBU01000010">
    <property type="protein sequence ID" value="MRD48061.1"/>
    <property type="molecule type" value="Genomic_DNA"/>
</dbReference>
<accession>A0A844BC33</accession>
<organism evidence="1 2">
    <name type="scientific">Caenimonas koreensis DSM 17982</name>
    <dbReference type="NCBI Taxonomy" id="1121255"/>
    <lineage>
        <taxon>Bacteria</taxon>
        <taxon>Pseudomonadati</taxon>
        <taxon>Pseudomonadota</taxon>
        <taxon>Betaproteobacteria</taxon>
        <taxon>Burkholderiales</taxon>
        <taxon>Comamonadaceae</taxon>
        <taxon>Caenimonas</taxon>
    </lineage>
</organism>
<keyword evidence="2" id="KW-1185">Reference proteome</keyword>
<proteinExistence type="predicted"/>
<comment type="caution">
    <text evidence="1">The sequence shown here is derived from an EMBL/GenBank/DDBJ whole genome shotgun (WGS) entry which is preliminary data.</text>
</comment>
<dbReference type="AlphaFoldDB" id="A0A844BC33"/>